<dbReference type="InterPro" id="IPR020841">
    <property type="entry name" value="PKS_Beta-ketoAc_synthase_dom"/>
</dbReference>
<feature type="active site" description="Proton acceptor; for dehydratase activity" evidence="6">
    <location>
        <position position="2587"/>
    </location>
</feature>
<dbReference type="Gene3D" id="3.40.366.10">
    <property type="entry name" value="Malonyl-Coenzyme A Acyl Carrier Protein, domain 2"/>
    <property type="match status" value="2"/>
</dbReference>
<feature type="region of interest" description="Disordered" evidence="7">
    <location>
        <begin position="2142"/>
        <end position="2166"/>
    </location>
</feature>
<dbReference type="InterPro" id="IPR036291">
    <property type="entry name" value="NAD(P)-bd_dom_sf"/>
</dbReference>
<dbReference type="InterPro" id="IPR036736">
    <property type="entry name" value="ACP-like_sf"/>
</dbReference>
<dbReference type="PROSITE" id="PS00012">
    <property type="entry name" value="PHOSPHOPANTETHEINE"/>
    <property type="match status" value="2"/>
</dbReference>
<feature type="active site" description="Proton acceptor; for dehydratase activity" evidence="6">
    <location>
        <position position="922"/>
    </location>
</feature>
<dbReference type="InterPro" id="IPR013968">
    <property type="entry name" value="PKS_KR"/>
</dbReference>
<feature type="active site" description="Proton donor; for dehydratase activity" evidence="6">
    <location>
        <position position="2751"/>
    </location>
</feature>
<feature type="region of interest" description="N-terminal hotdog fold" evidence="6">
    <location>
        <begin position="2555"/>
        <end position="2677"/>
    </location>
</feature>
<dbReference type="InterPro" id="IPR042104">
    <property type="entry name" value="PKS_dehydratase_sf"/>
</dbReference>
<feature type="region of interest" description="N-terminal hotdog fold" evidence="6">
    <location>
        <begin position="890"/>
        <end position="1015"/>
    </location>
</feature>
<feature type="domain" description="Carrier" evidence="8">
    <location>
        <begin position="3243"/>
        <end position="3318"/>
    </location>
</feature>
<feature type="domain" description="Carrier" evidence="8">
    <location>
        <begin position="1629"/>
        <end position="1704"/>
    </location>
</feature>
<dbReference type="Gene3D" id="3.40.50.720">
    <property type="entry name" value="NAD(P)-binding Rossmann-like Domain"/>
    <property type="match status" value="2"/>
</dbReference>
<keyword evidence="2" id="KW-0597">Phosphoprotein</keyword>
<dbReference type="SUPFAM" id="SSF55048">
    <property type="entry name" value="Probable ACP-binding domain of malonyl-CoA ACP transacylase"/>
    <property type="match status" value="1"/>
</dbReference>
<dbReference type="Pfam" id="PF21089">
    <property type="entry name" value="PKS_DH_N"/>
    <property type="match status" value="2"/>
</dbReference>
<dbReference type="SMART" id="SM00822">
    <property type="entry name" value="PKS_KR"/>
    <property type="match status" value="2"/>
</dbReference>
<dbReference type="Gene3D" id="3.40.50.1820">
    <property type="entry name" value="alpha/beta hydrolase"/>
    <property type="match status" value="1"/>
</dbReference>
<name>A0A7D6CEU2_9ACTN</name>
<dbReference type="Pfam" id="PF08659">
    <property type="entry name" value="KR"/>
    <property type="match status" value="2"/>
</dbReference>
<dbReference type="InterPro" id="IPR014030">
    <property type="entry name" value="Ketoacyl_synth_N"/>
</dbReference>
<dbReference type="InterPro" id="IPR014031">
    <property type="entry name" value="Ketoacyl_synth_C"/>
</dbReference>
<dbReference type="GO" id="GO:0006633">
    <property type="term" value="P:fatty acid biosynthetic process"/>
    <property type="evidence" value="ECO:0007669"/>
    <property type="project" value="InterPro"/>
</dbReference>
<dbReference type="GO" id="GO:0004312">
    <property type="term" value="F:fatty acid synthase activity"/>
    <property type="evidence" value="ECO:0007669"/>
    <property type="project" value="TreeGrafter"/>
</dbReference>
<dbReference type="Pfam" id="PF16197">
    <property type="entry name" value="KAsynt_C_assoc"/>
    <property type="match status" value="2"/>
</dbReference>
<dbReference type="InterPro" id="IPR001227">
    <property type="entry name" value="Ac_transferase_dom_sf"/>
</dbReference>
<dbReference type="Gene3D" id="1.10.1200.10">
    <property type="entry name" value="ACP-like"/>
    <property type="match status" value="2"/>
</dbReference>
<dbReference type="Gene3D" id="3.40.47.10">
    <property type="match status" value="2"/>
</dbReference>
<protein>
    <submittedName>
        <fullName evidence="11">SDR family NAD(P)-dependent oxidoreductase</fullName>
    </submittedName>
</protein>
<evidence type="ECO:0000259" key="10">
    <source>
        <dbReference type="PROSITE" id="PS52019"/>
    </source>
</evidence>
<dbReference type="InterPro" id="IPR032821">
    <property type="entry name" value="PKS_assoc"/>
</dbReference>
<dbReference type="SMART" id="SM00826">
    <property type="entry name" value="PKS_DH"/>
    <property type="match status" value="2"/>
</dbReference>
<evidence type="ECO:0000256" key="2">
    <source>
        <dbReference type="ARBA" id="ARBA00022553"/>
    </source>
</evidence>
<dbReference type="PANTHER" id="PTHR43775">
    <property type="entry name" value="FATTY ACID SYNTHASE"/>
    <property type="match status" value="1"/>
</dbReference>
<feature type="domain" description="PKS/mFAS DH" evidence="10">
    <location>
        <begin position="2555"/>
        <end position="2827"/>
    </location>
</feature>
<evidence type="ECO:0000256" key="6">
    <source>
        <dbReference type="PROSITE-ProRule" id="PRU01363"/>
    </source>
</evidence>
<dbReference type="InterPro" id="IPR016035">
    <property type="entry name" value="Acyl_Trfase/lysoPLipase"/>
</dbReference>
<dbReference type="InterPro" id="IPR014043">
    <property type="entry name" value="Acyl_transferase_dom"/>
</dbReference>
<feature type="active site" description="Proton donor; for dehydratase activity" evidence="6">
    <location>
        <position position="1089"/>
    </location>
</feature>
<dbReference type="Pfam" id="PF02801">
    <property type="entry name" value="Ketoacyl-synt_C"/>
    <property type="match status" value="2"/>
</dbReference>
<dbReference type="FunFam" id="3.40.47.10:FF:000019">
    <property type="entry name" value="Polyketide synthase type I"/>
    <property type="match status" value="2"/>
</dbReference>
<feature type="region of interest" description="C-terminal hotdog fold" evidence="6">
    <location>
        <begin position="1027"/>
        <end position="1179"/>
    </location>
</feature>
<dbReference type="InterPro" id="IPR055123">
    <property type="entry name" value="SpnB-like_Rossmann"/>
</dbReference>
<dbReference type="SMART" id="SM00824">
    <property type="entry name" value="PKS_TE"/>
    <property type="match status" value="1"/>
</dbReference>
<dbReference type="SUPFAM" id="SSF52151">
    <property type="entry name" value="FabD/lysophospholipase-like"/>
    <property type="match status" value="2"/>
</dbReference>
<dbReference type="SUPFAM" id="SSF53901">
    <property type="entry name" value="Thiolase-like"/>
    <property type="match status" value="2"/>
</dbReference>
<dbReference type="InterPro" id="IPR057326">
    <property type="entry name" value="KR_dom"/>
</dbReference>
<proteinExistence type="predicted"/>
<dbReference type="Pfam" id="PF22953">
    <property type="entry name" value="SpnB_Rossmann"/>
    <property type="match status" value="2"/>
</dbReference>
<dbReference type="InterPro" id="IPR020802">
    <property type="entry name" value="TesA-like"/>
</dbReference>
<evidence type="ECO:0000256" key="7">
    <source>
        <dbReference type="SAM" id="MobiDB-lite"/>
    </source>
</evidence>
<dbReference type="PANTHER" id="PTHR43775:SF51">
    <property type="entry name" value="INACTIVE PHENOLPHTHIOCEROL SYNTHESIS POLYKETIDE SYNTHASE TYPE I PKS1-RELATED"/>
    <property type="match status" value="1"/>
</dbReference>
<reference evidence="11" key="1">
    <citation type="submission" date="2020-08" db="EMBL/GenBank/DDBJ databases">
        <title>A bifunctional nitrone conjugated secondary metabolite targeting the ribosome.</title>
        <authorList>
            <person name="Limbrick E.M."/>
            <person name="Graf M."/>
            <person name="Derewacz D.K."/>
            <person name="Nguyen F."/>
            <person name="Spraggins J.M."/>
            <person name="Wieland M."/>
            <person name="Ynigez-Gutierrez A.E."/>
            <person name="Reisman B.J."/>
            <person name="Zinshteyn B."/>
            <person name="McCulloch K."/>
            <person name="Iverson T.M."/>
            <person name="Green R."/>
            <person name="Wilson D.N."/>
            <person name="Bachmann B.O."/>
        </authorList>
    </citation>
    <scope>NUCLEOTIDE SEQUENCE</scope>
    <source>
        <strain evidence="11">Africana</strain>
    </source>
</reference>
<keyword evidence="1" id="KW-0596">Phosphopantetheine</keyword>
<dbReference type="InterPro" id="IPR018201">
    <property type="entry name" value="Ketoacyl_synth_AS"/>
</dbReference>
<evidence type="ECO:0000256" key="4">
    <source>
        <dbReference type="ARBA" id="ARBA00023268"/>
    </source>
</evidence>
<dbReference type="Gene3D" id="3.10.129.110">
    <property type="entry name" value="Polyketide synthase dehydratase"/>
    <property type="match status" value="2"/>
</dbReference>
<keyword evidence="4" id="KW-0511">Multifunctional enzyme</keyword>
<dbReference type="PROSITE" id="PS50075">
    <property type="entry name" value="CARRIER"/>
    <property type="match status" value="2"/>
</dbReference>
<dbReference type="PROSITE" id="PS52019">
    <property type="entry name" value="PKS_MFAS_DH"/>
    <property type="match status" value="2"/>
</dbReference>
<keyword evidence="5" id="KW-0012">Acyltransferase</keyword>
<dbReference type="InterPro" id="IPR006162">
    <property type="entry name" value="Ppantetheine_attach_site"/>
</dbReference>
<dbReference type="PROSITE" id="PS00606">
    <property type="entry name" value="KS3_1"/>
    <property type="match status" value="2"/>
</dbReference>
<sequence>MDDTQDRLVNALRVSLKETERLREQNQVLAEAAREPIAIVGMACRFPGGVRSPEELWDMVAGGREGIGRFPDDRGWDLDRLFDPTGERPGTSYVSEGGFLHEAPWFDPDFFGISPREAVLMDPQQRLLLEVSWEAFERAGIVPATLRGSRTGVFAGVMYHNYPGSYGSSGIVSGRLAYTFGLEGPAVTVDTACSSSLVTLHLAAQSLRQGECSLALAGGVSVMATPRTFVEFSVDGTLARSGRCKAFADDADGTGWAEGVGVLLLEKLSDAQRNGHEVLAVVRGSAVNQDGASNGITAPSGLAQQRVIRAALANAGLDVRGVDAVEGHGTATRLGDPIEVQALLATYGQGRERPLWLGSLKSNLGHTQAAAGVAGVIKMVMALRAGVLPKSLYAQVPSSVVDWSVGAVELLADSRPWPSSVGRVRRAGVSSFGISGTNAHVIVEEAPAHAVEPVAGRPWDGAVPWVVSGRSAAALGAQAERLASYVAGSGVAPVDVGFSLATGRSVFEHRAVLVGASAVELLGGLRRVADGGSGRVGGGSGSVGWLFSGQGSQRVGMGRGLVGRFPVFAEALAEVCGVLDGLLERPLAGVWDEPELLDLTGFAQPGLFAFQVALARLWRSWGVVPDVVGGHSVGELTAAYVAGVWSLEDACRVVAARARLMQALAPGGAMVALPVSEEQVRAVLPVGVDVAAVNGPRSVVVSGPEQAVLAVGDRFVGSRRLRVSHAFHSRLVEPMLAEFGRVLADVEFRQPEVAVVGARVGDPDFWVGQVRDTVRFVDTVAAMRGQGVGRFVEIGPDASLSGLVAQCLDDTPVVVVASLRKDRDEVTAVTQAAGELFTHGVQIDWGAYYAGIAANRVPLPTYAFQQQRYWLAASAEGGDAASLGLAPVDHPLLAAATVLADNDTLILTGRLSTTTQPWLADHTVAGTIVFPGTGLVEFAITAGDQVGCPRLDELTLHAPLTLPERGGVLVQVSVGVPDSAGSRPVNIYARAEGLTDSAPWVRHASGNLAPATPPPGFALAAWPPAGATPVDLTGGYAERAGRGGLVHGPMFQSLCRAWRLGDQIFAELSLPEQARFGAEEFGLHPALFDGALQAIGLLDTDRESDTDRAGDALPYAWSGVELHASGAVALRARITRASGTGPDEDGGATVALELADPAGQPVASVDSLLLRVAPAELTAGHPRPGAPNGALLHLDWVRVALPAPDRLSVAGLSGQPDAEPVPDLAVLRVTGGPDAEAARAATHRTLADVQGWLDDDRFAGSRLVVVTRGAAGLHGDDPVDLGAAAARGLVRAAQSEHPGRLILVDVEAGPDRDPGAEDELLSAIAASGEPEVAVRGGTAYVPRLSRTGAPPAGTDPTWTGPVLISGGTGALGRVVAEHLVRRYGVRKLLLVSRRGRRAPGAGELAAELTELGARVEIVACDLADRRAAGKLLARRKVTAVVHAAGTLDDGVLASLTPERVDTVLGPKAVAAWHLHELTKNRELTAFILFSSAAGVLGAPGQANYAAANSFLDALAAHRRAAGLPAQSLAWGPWALDGGMAGATGGTRGGRAPIRPLSTSEGLALFDAAVAADLALPVPIQLDLAALRADPGAVPQVLSALAPAVRVDRQAGADSLVDRLAARSAEEREATLRELVLSHVAAVLGHTSADLIDPDRPFNDLGFDSLLSVELRNRLTVVTGLQLPVTVIFDHPTARDLAGWLHGKLFGAATEPALAEPAAPAAPDTAEPIAVVGMACRYPGGVGSPEDLWRLTAAGADGIGPLPTDRGWDMDYWRDLVVAGHQQQGGFLDDATDFDAAFFGISPNEALMMDPQQRMLTEVCWEALERSGVDPLSLKGSPTGVFVGGMGCTYDPGPAGSLPDNALFRGNGALASMVPGRVAYTLGLEGPAVAIDTACSSSLVALHFAVQALQRGDCTLALAGGVSLLSSPEPFAYTRGSSPTGRCRSYAADADGIGWGEGVGVLVLERLSDARANGHTVLAVVRATAVNQDGVSNGLSAPNGLAQERVIRRALAVAGLRPADVDAVDGHGTGTALGDSIEVNALLSTYGRDRPEDRPLWLGSVKANIGHTQAAAGAAGVIKMVMALRHGQLPMSRYADQPTAGVDWSAGNVRLLNRTIPWTANGHSRRAGISAFGFSGTNAHAIIEEPPPVPPEEPADPADRHPDAAPPPWLLSARTAEAVPDQARRLLDHLTAHPDLHPVDLGFSLATSRLAFPHRAVVAGADRADLLTGLAALARAESSDRVALGTAVPGCRMAMLFPGLGDRHSGLGRDLYQAFPAFAWSVDECCATFDRHLDQPLRDVMFAGPGSVHAALLDQLSYALPALFTLQVGLFRLLESWGLRPDHVLGESAGELAAAHVAGILSLKDAVKLTANRAQLLQELPGAATAVAAGEVDEVLDDLRDIAGTLSYHRPRLPIVSTVTGAPVTDEMSNPDYWVANCRQQVRSGAALAALAAAGVTRLVRLGPDAAAPEGTGDMRVVPVLRPGQPEPVAAYLAAGQLYADGLGADGSRLFTGRAARRVLLPPYAFHRTRYWPDVDPRALSARGNLTATGLDSVGHPVVGAAVRLAGSDAVVLTGTLSTDRQPWLADHVLDGDRVFPTAGLVELAIRAGDEVGCPRLESLTAELPLALPDAGGVQVQVTVGAAEDSGERAVTVHSRTGDGVPWVRHATGRLRPGAADVPVPELAAWPPADAEPVPVNGLYPALAEAGRAYGPAFRVLRSVWRRGDELFAEVSLDRATRAQHPAFGLHPVALDAALHALGLGAGAPGGTGSPSAWAGVELHATGASTLRVRLRLRADREVGLTLADQDGQPVATVEAVRLETTPRPVPGTATRAEAHLLTSRWSPLEPAPPVTAPLELVTLDCTGLGDDPAAIREAAEETLVGLARWLRSGHPGRLVILTRGAVAVAGEEVGDLAGAAIWGLVRSAQAAHPDRFVLADVDAASDPERLLPALVAAGEPEVAIRDSVPYAVRLVRATPAGDQPLGAVGTSGSALLTNADHPVGRLLARHLVDDLGVRHLVLAGAAVSDLAEELTATGATVTVAGDLTNRASVAALLAGLTPGHRLTTVLHLAAPHPDAGVDSLDPDRLADTLSSAVDIALALDELAAEVEAFIVVSATAGLLGDHERAATTAADACLDALLARRRGRGRPGQMVGWAPWSSALLPTQAGPTLSTADGLALFDEAAARAEGTLLAARPAPSRAADPARVPPLLRSLVPPARRTVAPNRSAPTAPHPVAPLVGPQPRAALHELVLTHTAELLDLPDPSSIDPARNFLELGFDSVVAVELRDRLNAATGLGLPATVTFEIQTPAALGDHLATQLGAGAAAAPGATGQPEGPGGDGLAELFTEAARAGRLGDGLAILSAAANLRPSFESADQIDTPPVPVRLADGPARPRLLCLAAPVATGGPHQYTQIAAHLKGRRPVSALGMPGFQTGEPLPGSAGAAVDLLTRSLREAIGDEPFALLGYSSSGILAVAVAGCLERAGLAPAAVVLLDTYPVGGAELREAGQEARDGAIGEMAAAMLERDTGQGFADRTRLTAMARYMDFLADVPLPDLAAPTLLIRADSRFVVGGGRPAAAPTGADWMTNWSRADEVRTVPGDHFSIVAEQAATTAQVVDEWLAAR</sequence>
<evidence type="ECO:0000259" key="8">
    <source>
        <dbReference type="PROSITE" id="PS50075"/>
    </source>
</evidence>
<dbReference type="InterPro" id="IPR029058">
    <property type="entry name" value="AB_hydrolase_fold"/>
</dbReference>
<evidence type="ECO:0000256" key="1">
    <source>
        <dbReference type="ARBA" id="ARBA00022450"/>
    </source>
</evidence>
<dbReference type="PROSITE" id="PS52004">
    <property type="entry name" value="KS3_2"/>
    <property type="match status" value="2"/>
</dbReference>
<dbReference type="Pfam" id="PF14765">
    <property type="entry name" value="PS-DH"/>
    <property type="match status" value="2"/>
</dbReference>
<accession>A0A7D6CEU2</accession>
<dbReference type="GO" id="GO:0004315">
    <property type="term" value="F:3-oxoacyl-[acyl-carrier-protein] synthase activity"/>
    <property type="evidence" value="ECO:0007669"/>
    <property type="project" value="InterPro"/>
</dbReference>
<dbReference type="SMART" id="SM00823">
    <property type="entry name" value="PKS_PP"/>
    <property type="match status" value="2"/>
</dbReference>
<dbReference type="Pfam" id="PF00698">
    <property type="entry name" value="Acyl_transf_1"/>
    <property type="match status" value="2"/>
</dbReference>
<feature type="region of interest" description="C-terminal hotdog fold" evidence="6">
    <location>
        <begin position="2690"/>
        <end position="2827"/>
    </location>
</feature>
<dbReference type="SUPFAM" id="SSF53474">
    <property type="entry name" value="alpha/beta-Hydrolases"/>
    <property type="match status" value="1"/>
</dbReference>
<evidence type="ECO:0000256" key="5">
    <source>
        <dbReference type="ARBA" id="ARBA00023315"/>
    </source>
</evidence>
<dbReference type="Pfam" id="PF00975">
    <property type="entry name" value="Thioesterase"/>
    <property type="match status" value="1"/>
</dbReference>
<dbReference type="InterPro" id="IPR016036">
    <property type="entry name" value="Malonyl_transacylase_ACP-bd"/>
</dbReference>
<evidence type="ECO:0000313" key="11">
    <source>
        <dbReference type="EMBL" id="QLK00590.1"/>
    </source>
</evidence>
<feature type="domain" description="Ketosynthase family 3 (KS3)" evidence="9">
    <location>
        <begin position="34"/>
        <end position="445"/>
    </location>
</feature>
<dbReference type="InterPro" id="IPR049900">
    <property type="entry name" value="PKS_mFAS_DH"/>
</dbReference>
<dbReference type="InterPro" id="IPR001031">
    <property type="entry name" value="Thioesterase"/>
</dbReference>
<dbReference type="InterPro" id="IPR050091">
    <property type="entry name" value="PKS_NRPS_Biosynth_Enz"/>
</dbReference>
<dbReference type="Pfam" id="PF00109">
    <property type="entry name" value="ketoacyl-synt"/>
    <property type="match status" value="2"/>
</dbReference>
<evidence type="ECO:0000256" key="3">
    <source>
        <dbReference type="ARBA" id="ARBA00022679"/>
    </source>
</evidence>
<dbReference type="Pfam" id="PF00550">
    <property type="entry name" value="PP-binding"/>
    <property type="match status" value="2"/>
</dbReference>
<dbReference type="SUPFAM" id="SSF47336">
    <property type="entry name" value="ACP-like"/>
    <property type="match status" value="2"/>
</dbReference>
<dbReference type="FunFam" id="1.10.1200.10:FF:000007">
    <property type="entry name" value="Probable polyketide synthase pks17"/>
    <property type="match status" value="1"/>
</dbReference>
<evidence type="ECO:0000259" key="9">
    <source>
        <dbReference type="PROSITE" id="PS52004"/>
    </source>
</evidence>
<organism evidence="11">
    <name type="scientific">Micromonospora carbonacea</name>
    <dbReference type="NCBI Taxonomy" id="47853"/>
    <lineage>
        <taxon>Bacteria</taxon>
        <taxon>Bacillati</taxon>
        <taxon>Actinomycetota</taxon>
        <taxon>Actinomycetes</taxon>
        <taxon>Micromonosporales</taxon>
        <taxon>Micromonosporaceae</taxon>
        <taxon>Micromonospora</taxon>
    </lineage>
</organism>
<dbReference type="InterPro" id="IPR020806">
    <property type="entry name" value="PKS_PP-bd"/>
</dbReference>
<dbReference type="CDD" id="cd08956">
    <property type="entry name" value="KR_3_FAS_SDR_x"/>
    <property type="match status" value="2"/>
</dbReference>
<dbReference type="SMART" id="SM00825">
    <property type="entry name" value="PKS_KS"/>
    <property type="match status" value="2"/>
</dbReference>
<dbReference type="InterPro" id="IPR049552">
    <property type="entry name" value="PKS_DH_N"/>
</dbReference>
<dbReference type="CDD" id="cd00833">
    <property type="entry name" value="PKS"/>
    <property type="match status" value="2"/>
</dbReference>
<keyword evidence="3" id="KW-0808">Transferase</keyword>
<dbReference type="EMBL" id="CP058905">
    <property type="protein sequence ID" value="QLK00590.1"/>
    <property type="molecule type" value="Genomic_DNA"/>
</dbReference>
<dbReference type="InterPro" id="IPR049551">
    <property type="entry name" value="PKS_DH_C"/>
</dbReference>
<dbReference type="SUPFAM" id="SSF51735">
    <property type="entry name" value="NAD(P)-binding Rossmann-fold domains"/>
    <property type="match status" value="4"/>
</dbReference>
<dbReference type="GO" id="GO:0031177">
    <property type="term" value="F:phosphopantetheine binding"/>
    <property type="evidence" value="ECO:0007669"/>
    <property type="project" value="InterPro"/>
</dbReference>
<gene>
    <name evidence="11" type="ORF">HZU44_11580</name>
</gene>
<feature type="domain" description="Ketosynthase family 3 (KS3)" evidence="9">
    <location>
        <begin position="1725"/>
        <end position="2144"/>
    </location>
</feature>
<dbReference type="InterPro" id="IPR016039">
    <property type="entry name" value="Thiolase-like"/>
</dbReference>
<dbReference type="SMART" id="SM01294">
    <property type="entry name" value="PKS_PP_betabranch"/>
    <property type="match status" value="2"/>
</dbReference>
<dbReference type="InterPro" id="IPR009081">
    <property type="entry name" value="PP-bd_ACP"/>
</dbReference>
<dbReference type="Gene3D" id="3.30.70.3290">
    <property type="match status" value="1"/>
</dbReference>
<dbReference type="InterPro" id="IPR020807">
    <property type="entry name" value="PKS_DH"/>
</dbReference>
<feature type="domain" description="PKS/mFAS DH" evidence="10">
    <location>
        <begin position="890"/>
        <end position="1179"/>
    </location>
</feature>
<dbReference type="SMART" id="SM00827">
    <property type="entry name" value="PKS_AT"/>
    <property type="match status" value="2"/>
</dbReference>